<comment type="similarity">
    <text evidence="2">Belongs to the SLC34A transporter family.</text>
</comment>
<sequence>MSRVHVVTDLSLAKKVWRVLWVFLRLGLLLGCLYLFICSLGLLEDSFQLLGGKTAGKTFQNDKLLSNPVAGLMIGVLATVLVQSSSTSTSIVITMVGSGIISIKIAIPIIMGANIGTSVTNTLVSLAQASDRNEFRRAFAGATVDKNVIEKMAQLNSSSEDIERPERHGGGCGAAGVLAARHLLGAVRHRQGAALAAARLHRQARPPHHQRRAAGPRRLLHRYLAILFGTGMTMILQSSSVFTPPSPAGGRGIVSVERMYPLTLGSNIGTTVTGILAALSQEGDHLINALHVALCHLFFNITGIVLFYPLPFMRLPVDLAKSLGNTTAKHRWFAILYILLLFIVFPAAVFGLSVAGWVYLGSIGGTFFVIFVAIVAINVIQRKRRGCLPPVLRTWDFLPHWLHSLKPIDIVIAKVFNCRCCQRLQEADKGERSPDKEVEITVEVKCDDQKAPAAANGHVNEGADFEEHRL</sequence>
<keyword evidence="10" id="KW-1185">Reference proteome</keyword>
<reference evidence="9 10" key="1">
    <citation type="submission" date="2018-04" db="EMBL/GenBank/DDBJ databases">
        <title>The genome of golden apple snail Pomacea canaliculata provides insight into stress tolerance and invasive adaptation.</title>
        <authorList>
            <person name="Liu C."/>
            <person name="Liu B."/>
            <person name="Ren Y."/>
            <person name="Zhang Y."/>
            <person name="Wang H."/>
            <person name="Li S."/>
            <person name="Jiang F."/>
            <person name="Yin L."/>
            <person name="Zhang G."/>
            <person name="Qian W."/>
            <person name="Fan W."/>
        </authorList>
    </citation>
    <scope>NUCLEOTIDE SEQUENCE [LARGE SCALE GENOMIC DNA]</scope>
    <source>
        <strain evidence="9">SZHN2017</strain>
        <tissue evidence="9">Muscle</tissue>
    </source>
</reference>
<feature type="transmembrane region" description="Helical" evidence="8">
    <location>
        <begin position="88"/>
        <end position="107"/>
    </location>
</feature>
<evidence type="ECO:0000256" key="1">
    <source>
        <dbReference type="ARBA" id="ARBA00004424"/>
    </source>
</evidence>
<proteinExistence type="inferred from homology"/>
<organism evidence="9 10">
    <name type="scientific">Pomacea canaliculata</name>
    <name type="common">Golden apple snail</name>
    <dbReference type="NCBI Taxonomy" id="400727"/>
    <lineage>
        <taxon>Eukaryota</taxon>
        <taxon>Metazoa</taxon>
        <taxon>Spiralia</taxon>
        <taxon>Lophotrochozoa</taxon>
        <taxon>Mollusca</taxon>
        <taxon>Gastropoda</taxon>
        <taxon>Caenogastropoda</taxon>
        <taxon>Architaenioglossa</taxon>
        <taxon>Ampullarioidea</taxon>
        <taxon>Ampullariidae</taxon>
        <taxon>Pomacea</taxon>
    </lineage>
</organism>
<feature type="transmembrane region" description="Helical" evidence="8">
    <location>
        <begin position="20"/>
        <end position="43"/>
    </location>
</feature>
<protein>
    <submittedName>
        <fullName evidence="9">Uncharacterized protein</fullName>
    </submittedName>
</protein>
<dbReference type="Proteomes" id="UP000245119">
    <property type="component" value="Linkage Group LG12"/>
</dbReference>
<dbReference type="GO" id="GO:0016324">
    <property type="term" value="C:apical plasma membrane"/>
    <property type="evidence" value="ECO:0007669"/>
    <property type="project" value="UniProtKB-SubCell"/>
</dbReference>
<dbReference type="PANTHER" id="PTHR10010:SF46">
    <property type="entry name" value="SODIUM-DEPENDENT PHOSPHATE TRANSPORT PROTEIN 2B"/>
    <property type="match status" value="1"/>
</dbReference>
<feature type="region of interest" description="Disordered" evidence="7">
    <location>
        <begin position="451"/>
        <end position="470"/>
    </location>
</feature>
<comment type="caution">
    <text evidence="9">The sequence shown here is derived from an EMBL/GenBank/DDBJ whole genome shotgun (WGS) entry which is preliminary data.</text>
</comment>
<dbReference type="InterPro" id="IPR003841">
    <property type="entry name" value="Na/Pi_transpt"/>
</dbReference>
<gene>
    <name evidence="9" type="ORF">C0Q70_18603</name>
</gene>
<evidence type="ECO:0000256" key="6">
    <source>
        <dbReference type="ARBA" id="ARBA00023136"/>
    </source>
</evidence>
<dbReference type="STRING" id="400727.A0A2T7NGZ0"/>
<keyword evidence="4 8" id="KW-0812">Transmembrane</keyword>
<dbReference type="NCBIfam" id="NF037997">
    <property type="entry name" value="Na_Pi_symport"/>
    <property type="match status" value="1"/>
</dbReference>
<dbReference type="GO" id="GO:0005436">
    <property type="term" value="F:sodium:phosphate symporter activity"/>
    <property type="evidence" value="ECO:0007669"/>
    <property type="project" value="InterPro"/>
</dbReference>
<feature type="transmembrane region" description="Helical" evidence="8">
    <location>
        <begin position="289"/>
        <end position="311"/>
    </location>
</feature>
<dbReference type="GO" id="GO:0044341">
    <property type="term" value="P:sodium-dependent phosphate transport"/>
    <property type="evidence" value="ECO:0007669"/>
    <property type="project" value="InterPro"/>
</dbReference>
<dbReference type="Pfam" id="PF02690">
    <property type="entry name" value="Na_Pi_cotrans"/>
    <property type="match status" value="2"/>
</dbReference>
<evidence type="ECO:0000256" key="2">
    <source>
        <dbReference type="ARBA" id="ARBA00005808"/>
    </source>
</evidence>
<keyword evidence="3" id="KW-1003">Cell membrane</keyword>
<dbReference type="OrthoDB" id="76259at2759"/>
<evidence type="ECO:0000256" key="8">
    <source>
        <dbReference type="SAM" id="Phobius"/>
    </source>
</evidence>
<evidence type="ECO:0000256" key="4">
    <source>
        <dbReference type="ARBA" id="ARBA00022692"/>
    </source>
</evidence>
<evidence type="ECO:0000313" key="9">
    <source>
        <dbReference type="EMBL" id="PVD20447.1"/>
    </source>
</evidence>
<dbReference type="EMBL" id="PZQS01000012">
    <property type="protein sequence ID" value="PVD20447.1"/>
    <property type="molecule type" value="Genomic_DNA"/>
</dbReference>
<evidence type="ECO:0000256" key="3">
    <source>
        <dbReference type="ARBA" id="ARBA00022475"/>
    </source>
</evidence>
<dbReference type="AlphaFoldDB" id="A0A2T7NGZ0"/>
<feature type="transmembrane region" description="Helical" evidence="8">
    <location>
        <begin position="219"/>
        <end position="237"/>
    </location>
</feature>
<comment type="subcellular location">
    <subcellularLocation>
        <location evidence="1">Apical cell membrane</location>
        <topology evidence="1">Multi-pass membrane protein</topology>
    </subcellularLocation>
</comment>
<evidence type="ECO:0000256" key="7">
    <source>
        <dbReference type="SAM" id="MobiDB-lite"/>
    </source>
</evidence>
<evidence type="ECO:0000256" key="5">
    <source>
        <dbReference type="ARBA" id="ARBA00022989"/>
    </source>
</evidence>
<evidence type="ECO:0000313" key="10">
    <source>
        <dbReference type="Proteomes" id="UP000245119"/>
    </source>
</evidence>
<feature type="transmembrane region" description="Helical" evidence="8">
    <location>
        <begin position="358"/>
        <end position="380"/>
    </location>
</feature>
<dbReference type="PANTHER" id="PTHR10010">
    <property type="entry name" value="SOLUTE CARRIER FAMILY 34 SODIUM PHOSPHATE , MEMBER 2-RELATED"/>
    <property type="match status" value="1"/>
</dbReference>
<name>A0A2T7NGZ0_POMCA</name>
<keyword evidence="5 8" id="KW-1133">Transmembrane helix</keyword>
<keyword evidence="6 8" id="KW-0472">Membrane</keyword>
<accession>A0A2T7NGZ0</accession>
<feature type="transmembrane region" description="Helical" evidence="8">
    <location>
        <begin position="332"/>
        <end position="352"/>
    </location>
</feature>